<organism evidence="5 6">
    <name type="scientific">Pseudozyma antarctica</name>
    <name type="common">Yeast</name>
    <name type="synonym">Candida antarctica</name>
    <dbReference type="NCBI Taxonomy" id="84753"/>
    <lineage>
        <taxon>Eukaryota</taxon>
        <taxon>Fungi</taxon>
        <taxon>Dikarya</taxon>
        <taxon>Basidiomycota</taxon>
        <taxon>Ustilaginomycotina</taxon>
        <taxon>Ustilaginomycetes</taxon>
        <taxon>Ustilaginales</taxon>
        <taxon>Ustilaginaceae</taxon>
        <taxon>Moesziomyces</taxon>
    </lineage>
</organism>
<evidence type="ECO:0000256" key="2">
    <source>
        <dbReference type="ARBA" id="ARBA00022741"/>
    </source>
</evidence>
<keyword evidence="4" id="KW-0449">Lipoprotein</keyword>
<evidence type="ECO:0000313" key="5">
    <source>
        <dbReference type="EMBL" id="GAK66117.1"/>
    </source>
</evidence>
<sequence length="693" mass="74316">MPTTRPTQRPGGEQAVASSSRNPPLQRLRSGDAVSTLQSSAVAAMGSIRTLASVSSSGTSLHPIAPKRAIKVVLIGDGGCGKTSMRNRFLTNSFFPSYRATIGADFITKTLPIDAANPDGEKATLQIWDTAGQERFQSLGSAFYRGADAVIIAVDATKDPYETMQRVKAWYEAFMDKAPGPAGEAERKRFCWICAANKVDLVDGQATRQLDRDVVRRTLNALVPAPEEQPDWGIDAGQPGTRPSGAEEPANPAEVLSRPDPNTAQAPETPTKQVSGASLARDPGGVTPISMQSFGTVDGHASPTAKMGQRSSDYRPSRKSLSSVAAAAARAAQQADSSDADEPPHMQNGGTLNTVYATPFGTVSNVGQLSTSPSAKTDTASRADGTDGGSGFLSSWMRSRSKASQPRATRGHTKRQSIRSIEVFQPSDSDDDRDARKFAFPKGAAQTPPRSVRSSSKGERQRVDSTMSLGAPSVYHTPRSSTFFSVSPTPRTTLGLPSMRTDTTSSTRQSVDSKTPTHDGKDAKLKHRVSMASSSTASVATVKADAGRGTNPTLRTPKSINDLFQPHDSATPQIEEHEEQEVEEGMGTPRARTPSTLSLPIEPVETVAVPSEVEQGFTLFYTSARTGHNIERMFQHIATRVDAAHAYEQSLQTSQHEAAGDEERDRRQSELIRRTIRIASGKPPDKSWYSTCC</sequence>
<dbReference type="PANTHER" id="PTHR47981:SF20">
    <property type="entry name" value="RAS-RELATED PROTEIN RAB-7A"/>
    <property type="match status" value="1"/>
</dbReference>
<comment type="similarity">
    <text evidence="1">Belongs to the small GTPase superfamily. Rab family.</text>
</comment>
<dbReference type="Gene3D" id="3.40.50.300">
    <property type="entry name" value="P-loop containing nucleotide triphosphate hydrolases"/>
    <property type="match status" value="1"/>
</dbReference>
<dbReference type="GO" id="GO:0000329">
    <property type="term" value="C:fungal-type vacuole membrane"/>
    <property type="evidence" value="ECO:0007669"/>
    <property type="project" value="TreeGrafter"/>
</dbReference>
<dbReference type="InterPro" id="IPR027417">
    <property type="entry name" value="P-loop_NTPase"/>
</dbReference>
<dbReference type="OrthoDB" id="9989112at2759"/>
<dbReference type="HOGENOM" id="CLU_363365_0_0_1"/>
<dbReference type="PANTHER" id="PTHR47981">
    <property type="entry name" value="RAB FAMILY"/>
    <property type="match status" value="1"/>
</dbReference>
<evidence type="ECO:0000313" key="6">
    <source>
        <dbReference type="Proteomes" id="UP000053758"/>
    </source>
</evidence>
<accession>A0A081CHH1</accession>
<keyword evidence="2" id="KW-0547">Nucleotide-binding</keyword>
<dbReference type="GO" id="GO:0003924">
    <property type="term" value="F:GTPase activity"/>
    <property type="evidence" value="ECO:0007669"/>
    <property type="project" value="InterPro"/>
</dbReference>
<dbReference type="SUPFAM" id="SSF52540">
    <property type="entry name" value="P-loop containing nucleoside triphosphate hydrolases"/>
    <property type="match status" value="1"/>
</dbReference>
<dbReference type="InterPro" id="IPR005225">
    <property type="entry name" value="Small_GTP-bd"/>
</dbReference>
<keyword evidence="3" id="KW-0342">GTP-binding</keyword>
<dbReference type="InterPro" id="IPR001806">
    <property type="entry name" value="Small_GTPase"/>
</dbReference>
<keyword evidence="6" id="KW-1185">Reference proteome</keyword>
<dbReference type="FunFam" id="3.40.50.300:FF:001447">
    <property type="entry name" value="Ras-related protein Rab-1B"/>
    <property type="match status" value="1"/>
</dbReference>
<dbReference type="Proteomes" id="UP000053758">
    <property type="component" value="Unassembled WGS sequence"/>
</dbReference>
<name>A0A081CHH1_PSEA2</name>
<evidence type="ECO:0000256" key="3">
    <source>
        <dbReference type="ARBA" id="ARBA00023134"/>
    </source>
</evidence>
<dbReference type="PROSITE" id="PS51419">
    <property type="entry name" value="RAB"/>
    <property type="match status" value="1"/>
</dbReference>
<dbReference type="PRINTS" id="PR00449">
    <property type="entry name" value="RASTRNSFRMNG"/>
</dbReference>
<evidence type="ECO:0000256" key="1">
    <source>
        <dbReference type="ARBA" id="ARBA00006270"/>
    </source>
</evidence>
<dbReference type="GO" id="GO:0005770">
    <property type="term" value="C:late endosome"/>
    <property type="evidence" value="ECO:0007669"/>
    <property type="project" value="TreeGrafter"/>
</dbReference>
<dbReference type="SMART" id="SM00174">
    <property type="entry name" value="RHO"/>
    <property type="match status" value="1"/>
</dbReference>
<dbReference type="RefSeq" id="XP_014655795.1">
    <property type="nucleotide sequence ID" value="XM_014800309.1"/>
</dbReference>
<dbReference type="GO" id="GO:0005525">
    <property type="term" value="F:GTP binding"/>
    <property type="evidence" value="ECO:0007669"/>
    <property type="project" value="UniProtKB-KW"/>
</dbReference>
<reference evidence="6" key="1">
    <citation type="journal article" date="2014" name="Genome Announc.">
        <title>Draft Genome Sequence of the Yeast Pseudozyma antarctica Type Strain JCM10317, a Producer of the Glycolipid Biosurfactants, Mannosylerythritol Lipids.</title>
        <authorList>
            <person name="Saika A."/>
            <person name="Koike H."/>
            <person name="Hori T."/>
            <person name="Fukuoka T."/>
            <person name="Sato S."/>
            <person name="Habe H."/>
            <person name="Kitamoto D."/>
            <person name="Morita T."/>
        </authorList>
    </citation>
    <scope>NUCLEOTIDE SEQUENCE [LARGE SCALE GENOMIC DNA]</scope>
    <source>
        <strain evidence="6">JCM 10317</strain>
    </source>
</reference>
<protein>
    <submittedName>
        <fullName evidence="5">Ypt72 GTPase</fullName>
    </submittedName>
</protein>
<dbReference type="GO" id="GO:0032889">
    <property type="term" value="P:regulation of vacuole fusion, non-autophagic"/>
    <property type="evidence" value="ECO:0007669"/>
    <property type="project" value="TreeGrafter"/>
</dbReference>
<dbReference type="SMART" id="SM00173">
    <property type="entry name" value="RAS"/>
    <property type="match status" value="1"/>
</dbReference>
<gene>
    <name evidence="5" type="ORF">PAN0_011c4339</name>
</gene>
<dbReference type="AlphaFoldDB" id="A0A081CHH1"/>
<dbReference type="CDD" id="cd00154">
    <property type="entry name" value="Rab"/>
    <property type="match status" value="1"/>
</dbReference>
<dbReference type="SMART" id="SM00175">
    <property type="entry name" value="RAB"/>
    <property type="match status" value="1"/>
</dbReference>
<dbReference type="Pfam" id="PF00071">
    <property type="entry name" value="Ras"/>
    <property type="match status" value="1"/>
</dbReference>
<dbReference type="GeneID" id="26305072"/>
<dbReference type="NCBIfam" id="TIGR00231">
    <property type="entry name" value="small_GTP"/>
    <property type="match status" value="1"/>
</dbReference>
<keyword evidence="4" id="KW-0636">Prenylation</keyword>
<dbReference type="EMBL" id="DF830078">
    <property type="protein sequence ID" value="GAK66117.1"/>
    <property type="molecule type" value="Genomic_DNA"/>
</dbReference>
<evidence type="ECO:0000256" key="4">
    <source>
        <dbReference type="ARBA" id="ARBA00023289"/>
    </source>
</evidence>
<proteinExistence type="inferred from homology"/>